<name>A0A8J3CFE2_9PSEU</name>
<protein>
    <submittedName>
        <fullName evidence="1">Uncharacterized protein</fullName>
    </submittedName>
</protein>
<evidence type="ECO:0000313" key="2">
    <source>
        <dbReference type="Proteomes" id="UP000637578"/>
    </source>
</evidence>
<dbReference type="AlphaFoldDB" id="A0A8J3CFE2"/>
<reference evidence="1" key="2">
    <citation type="submission" date="2020-09" db="EMBL/GenBank/DDBJ databases">
        <authorList>
            <person name="Sun Q."/>
            <person name="Zhou Y."/>
        </authorList>
    </citation>
    <scope>NUCLEOTIDE SEQUENCE</scope>
    <source>
        <strain evidence="1">CGMCC 4.5737</strain>
    </source>
</reference>
<proteinExistence type="predicted"/>
<gene>
    <name evidence="1" type="ORF">GCM10012275_42610</name>
</gene>
<sequence>MSRHYLTPTDRTTFDHIVVGWDRPLGSFFADAVPVSTTPKGEEIVEELIGLTDRVTDPQTVIDVVAPYAQIPTDLASTLADEVRRSPLATIDEHNRVQTW</sequence>
<dbReference type="EMBL" id="BMMK01000022">
    <property type="protein sequence ID" value="GGM67493.1"/>
    <property type="molecule type" value="Genomic_DNA"/>
</dbReference>
<evidence type="ECO:0000313" key="1">
    <source>
        <dbReference type="EMBL" id="GGM67493.1"/>
    </source>
</evidence>
<dbReference type="Proteomes" id="UP000637578">
    <property type="component" value="Unassembled WGS sequence"/>
</dbReference>
<accession>A0A8J3CFE2</accession>
<organism evidence="1 2">
    <name type="scientific">Longimycelium tulufanense</name>
    <dbReference type="NCBI Taxonomy" id="907463"/>
    <lineage>
        <taxon>Bacteria</taxon>
        <taxon>Bacillati</taxon>
        <taxon>Actinomycetota</taxon>
        <taxon>Actinomycetes</taxon>
        <taxon>Pseudonocardiales</taxon>
        <taxon>Pseudonocardiaceae</taxon>
        <taxon>Longimycelium</taxon>
    </lineage>
</organism>
<keyword evidence="2" id="KW-1185">Reference proteome</keyword>
<comment type="caution">
    <text evidence="1">The sequence shown here is derived from an EMBL/GenBank/DDBJ whole genome shotgun (WGS) entry which is preliminary data.</text>
</comment>
<reference evidence="1" key="1">
    <citation type="journal article" date="2014" name="Int. J. Syst. Evol. Microbiol.">
        <title>Complete genome sequence of Corynebacterium casei LMG S-19264T (=DSM 44701T), isolated from a smear-ripened cheese.</title>
        <authorList>
            <consortium name="US DOE Joint Genome Institute (JGI-PGF)"/>
            <person name="Walter F."/>
            <person name="Albersmeier A."/>
            <person name="Kalinowski J."/>
            <person name="Ruckert C."/>
        </authorList>
    </citation>
    <scope>NUCLEOTIDE SEQUENCE</scope>
    <source>
        <strain evidence="1">CGMCC 4.5737</strain>
    </source>
</reference>
<dbReference type="RefSeq" id="WP_189060172.1">
    <property type="nucleotide sequence ID" value="NZ_BMMK01000022.1"/>
</dbReference>